<dbReference type="Proteomes" id="UP000239549">
    <property type="component" value="Unassembled WGS sequence"/>
</dbReference>
<comment type="caution">
    <text evidence="1">The sequence shown here is derived from an EMBL/GenBank/DDBJ whole genome shotgun (WGS) entry which is preliminary data.</text>
</comment>
<name>A0A2L2XC24_9FIRM</name>
<evidence type="ECO:0000313" key="2">
    <source>
        <dbReference type="Proteomes" id="UP000239549"/>
    </source>
</evidence>
<evidence type="ECO:0000313" key="1">
    <source>
        <dbReference type="EMBL" id="GBF33243.1"/>
    </source>
</evidence>
<dbReference type="EMBL" id="BFAV01000079">
    <property type="protein sequence ID" value="GBF33243.1"/>
    <property type="molecule type" value="Genomic_DNA"/>
</dbReference>
<reference evidence="2" key="1">
    <citation type="submission" date="2018-02" db="EMBL/GenBank/DDBJ databases">
        <title>Genome sequence of Desulfocucumis palustris strain NAW-5.</title>
        <authorList>
            <person name="Watanabe M."/>
            <person name="Kojima H."/>
            <person name="Fukui M."/>
        </authorList>
    </citation>
    <scope>NUCLEOTIDE SEQUENCE [LARGE SCALE GENOMIC DNA]</scope>
    <source>
        <strain evidence="2">NAW-5</strain>
    </source>
</reference>
<sequence length="86" mass="9802">MIKIDRNKLKKIPKMCILEEGKLCDNCCECFVCDLDPTKTCDNCAKCIELADYNSISIDDILLHEEVIIRFSKNGKHGTHKKNGRS</sequence>
<keyword evidence="2" id="KW-1185">Reference proteome</keyword>
<dbReference type="AlphaFoldDB" id="A0A2L2XC24"/>
<organism evidence="1 2">
    <name type="scientific">Desulfocucumis palustris</name>
    <dbReference type="NCBI Taxonomy" id="1898651"/>
    <lineage>
        <taxon>Bacteria</taxon>
        <taxon>Bacillati</taxon>
        <taxon>Bacillota</taxon>
        <taxon>Clostridia</taxon>
        <taxon>Eubacteriales</taxon>
        <taxon>Desulfocucumaceae</taxon>
        <taxon>Desulfocucumis</taxon>
    </lineage>
</organism>
<protein>
    <submittedName>
        <fullName evidence="1">Uncharacterized protein</fullName>
    </submittedName>
</protein>
<gene>
    <name evidence="1" type="ORF">DCCM_2342</name>
</gene>
<accession>A0A2L2XC24</accession>
<proteinExistence type="predicted"/>